<dbReference type="AlphaFoldDB" id="A0A3D8SED2"/>
<dbReference type="SUPFAM" id="SSF48179">
    <property type="entry name" value="6-phosphogluconate dehydrogenase C-terminal domain-like"/>
    <property type="match status" value="1"/>
</dbReference>
<dbReference type="EMBL" id="PDLM01000002">
    <property type="protein sequence ID" value="RDW84541.1"/>
    <property type="molecule type" value="Genomic_DNA"/>
</dbReference>
<dbReference type="InterPro" id="IPR050838">
    <property type="entry name" value="Ketopantoate_reductase"/>
</dbReference>
<reference evidence="5 6" key="1">
    <citation type="journal article" date="2018" name="IMA Fungus">
        <title>IMA Genome-F 9: Draft genome sequence of Annulohypoxylon stygium, Aspergillus mulundensis, Berkeleyomyces basicola (syn. Thielaviopsis basicola), Ceratocystis smalleyi, two Cercospora beticola strains, Coleophoma cylindrospora, Fusarium fracticaudum, Phialophora cf. hyalina, and Morchella septimelata.</title>
        <authorList>
            <person name="Wingfield B.D."/>
            <person name="Bills G.F."/>
            <person name="Dong Y."/>
            <person name="Huang W."/>
            <person name="Nel W.J."/>
            <person name="Swalarsk-Parry B.S."/>
            <person name="Vaghefi N."/>
            <person name="Wilken P.M."/>
            <person name="An Z."/>
            <person name="de Beer Z.W."/>
            <person name="De Vos L."/>
            <person name="Chen L."/>
            <person name="Duong T.A."/>
            <person name="Gao Y."/>
            <person name="Hammerbacher A."/>
            <person name="Kikkert J.R."/>
            <person name="Li Y."/>
            <person name="Li H."/>
            <person name="Li K."/>
            <person name="Li Q."/>
            <person name="Liu X."/>
            <person name="Ma X."/>
            <person name="Naidoo K."/>
            <person name="Pethybridge S.J."/>
            <person name="Sun J."/>
            <person name="Steenkamp E.T."/>
            <person name="van der Nest M.A."/>
            <person name="van Wyk S."/>
            <person name="Wingfield M.J."/>
            <person name="Xiong C."/>
            <person name="Yue Q."/>
            <person name="Zhang X."/>
        </authorList>
    </citation>
    <scope>NUCLEOTIDE SEQUENCE [LARGE SCALE GENOMIC DNA]</scope>
    <source>
        <strain evidence="5 6">BP6252</strain>
    </source>
</reference>
<name>A0A3D8SED2_9HELO</name>
<evidence type="ECO:0000256" key="3">
    <source>
        <dbReference type="SAM" id="MobiDB-lite"/>
    </source>
</evidence>
<sequence>MPWTKSRLRVSPLLRNISVSKSNESLVNEVTTDEPIYIFSTGPSAQFMVTALASGQNPPPLTFLTYSNNRIHEFRQAAGTVRILQDGLCHTAKDCEIELIPYSFKRYPDNASKTLQLEQLANGSPSMKKSSKFSSATTTVVEPRIQDLFEEEMYWPTPYLSLNSLKQRPRQTRSRNQLESACVNVQCGDEKASKQRAIQATDIPPAHKVHRRNLIIINEDPDSLIKNLSQLKETLDCRSTILVLNQSFSIRDKLIKIWPNVRDRPNLLLGILGHRAYMQRDGASSVEGSSKDTGGNFTSTVVRGGKLYIGPLVRLEEGESSAVSAQRQRDADYLLGHILGAQPLNAVRVNHSAINQLQLHGLLVGSVLGPLCALFEKPTCELFRGKGRYERAELADRLLQEAWPILVRFDRRLTIDKCARWLWKKTDVAYKAVPLMTRKFFQLKSSGTKHRNEWIIAKGESYGLDCPAHKLIVQQLNEKLVLLAAEKDWPQEQEMRVEWKKQTIERKSQNGQHEQVLLTQKKTSTSAALKCRKHARTKDRKT</sequence>
<keyword evidence="2" id="KW-0560">Oxidoreductase</keyword>
<dbReference type="InterPro" id="IPR013752">
    <property type="entry name" value="KPA_reductase"/>
</dbReference>
<proteinExistence type="predicted"/>
<keyword evidence="6" id="KW-1185">Reference proteome</keyword>
<dbReference type="Pfam" id="PF08546">
    <property type="entry name" value="ApbA_C"/>
    <property type="match status" value="1"/>
</dbReference>
<dbReference type="InterPro" id="IPR008927">
    <property type="entry name" value="6-PGluconate_DH-like_C_sf"/>
</dbReference>
<dbReference type="PANTHER" id="PTHR43765">
    <property type="entry name" value="2-DEHYDROPANTOATE 2-REDUCTASE-RELATED"/>
    <property type="match status" value="1"/>
</dbReference>
<dbReference type="GO" id="GO:0008677">
    <property type="term" value="F:2-dehydropantoate 2-reductase activity"/>
    <property type="evidence" value="ECO:0007669"/>
    <property type="project" value="TreeGrafter"/>
</dbReference>
<protein>
    <recommendedName>
        <fullName evidence="4">Ketopantoate reductase C-terminal domain-containing protein</fullName>
    </recommendedName>
</protein>
<dbReference type="GO" id="GO:0050661">
    <property type="term" value="F:NADP binding"/>
    <property type="evidence" value="ECO:0007669"/>
    <property type="project" value="TreeGrafter"/>
</dbReference>
<evidence type="ECO:0000259" key="4">
    <source>
        <dbReference type="Pfam" id="PF08546"/>
    </source>
</evidence>
<feature type="compositionally biased region" description="Polar residues" evidence="3">
    <location>
        <begin position="509"/>
        <end position="527"/>
    </location>
</feature>
<evidence type="ECO:0000313" key="5">
    <source>
        <dbReference type="EMBL" id="RDW84541.1"/>
    </source>
</evidence>
<comment type="caution">
    <text evidence="5">The sequence shown here is derived from an EMBL/GenBank/DDBJ whole genome shotgun (WGS) entry which is preliminary data.</text>
</comment>
<dbReference type="PANTHER" id="PTHR43765:SF2">
    <property type="entry name" value="2-DEHYDROPANTOATE 2-REDUCTASE"/>
    <property type="match status" value="1"/>
</dbReference>
<keyword evidence="1" id="KW-0521">NADP</keyword>
<dbReference type="Gene3D" id="1.10.1040.10">
    <property type="entry name" value="N-(1-d-carboxylethyl)-l-norvaline Dehydrogenase, domain 2"/>
    <property type="match status" value="1"/>
</dbReference>
<dbReference type="InterPro" id="IPR013328">
    <property type="entry name" value="6PGD_dom2"/>
</dbReference>
<evidence type="ECO:0000256" key="2">
    <source>
        <dbReference type="ARBA" id="ARBA00023002"/>
    </source>
</evidence>
<feature type="region of interest" description="Disordered" evidence="3">
    <location>
        <begin position="505"/>
        <end position="542"/>
    </location>
</feature>
<gene>
    <name evidence="5" type="ORF">BP6252_02131</name>
</gene>
<feature type="domain" description="Ketopantoate reductase C-terminal" evidence="4">
    <location>
        <begin position="354"/>
        <end position="479"/>
    </location>
</feature>
<dbReference type="Proteomes" id="UP000256645">
    <property type="component" value="Unassembled WGS sequence"/>
</dbReference>
<evidence type="ECO:0000256" key="1">
    <source>
        <dbReference type="ARBA" id="ARBA00022857"/>
    </source>
</evidence>
<organism evidence="5 6">
    <name type="scientific">Coleophoma cylindrospora</name>
    <dbReference type="NCBI Taxonomy" id="1849047"/>
    <lineage>
        <taxon>Eukaryota</taxon>
        <taxon>Fungi</taxon>
        <taxon>Dikarya</taxon>
        <taxon>Ascomycota</taxon>
        <taxon>Pezizomycotina</taxon>
        <taxon>Leotiomycetes</taxon>
        <taxon>Helotiales</taxon>
        <taxon>Dermateaceae</taxon>
        <taxon>Coleophoma</taxon>
    </lineage>
</organism>
<feature type="compositionally biased region" description="Basic residues" evidence="3">
    <location>
        <begin position="530"/>
        <end position="542"/>
    </location>
</feature>
<dbReference type="OrthoDB" id="73846at2759"/>
<dbReference type="STRING" id="1849047.A0A3D8SED2"/>
<evidence type="ECO:0000313" key="6">
    <source>
        <dbReference type="Proteomes" id="UP000256645"/>
    </source>
</evidence>
<accession>A0A3D8SED2</accession>
<dbReference type="GO" id="GO:0005739">
    <property type="term" value="C:mitochondrion"/>
    <property type="evidence" value="ECO:0007669"/>
    <property type="project" value="TreeGrafter"/>
</dbReference>